<evidence type="ECO:0000313" key="3">
    <source>
        <dbReference type="Proteomes" id="UP000253919"/>
    </source>
</evidence>
<organism evidence="2 3">
    <name type="scientific">Adhaeribacter pallidiroseus</name>
    <dbReference type="NCBI Taxonomy" id="2072847"/>
    <lineage>
        <taxon>Bacteria</taxon>
        <taxon>Pseudomonadati</taxon>
        <taxon>Bacteroidota</taxon>
        <taxon>Cytophagia</taxon>
        <taxon>Cytophagales</taxon>
        <taxon>Hymenobacteraceae</taxon>
        <taxon>Adhaeribacter</taxon>
    </lineage>
</organism>
<gene>
    <name evidence="2" type="ORF">AHMF7616_02333</name>
</gene>
<dbReference type="Proteomes" id="UP000253919">
    <property type="component" value="Unassembled WGS sequence"/>
</dbReference>
<protein>
    <submittedName>
        <fullName evidence="2">Uncharacterized protein</fullName>
    </submittedName>
</protein>
<sequence>MLFEVYWEYIGKIMNKKTALIITLALCGTVAFLYLNIILDAKDLDIDLYDEEESNYY</sequence>
<reference evidence="2 3" key="1">
    <citation type="submission" date="2018-04" db="EMBL/GenBank/DDBJ databases">
        <title>Adhaeribacter sp. HMF7616 genome sequencing and assembly.</title>
        <authorList>
            <person name="Kang H."/>
            <person name="Kang J."/>
            <person name="Cha I."/>
            <person name="Kim H."/>
            <person name="Joh K."/>
        </authorList>
    </citation>
    <scope>NUCLEOTIDE SEQUENCE [LARGE SCALE GENOMIC DNA]</scope>
    <source>
        <strain evidence="2 3">HMF7616</strain>
    </source>
</reference>
<dbReference type="EMBL" id="QASA01000001">
    <property type="protein sequence ID" value="RDC63725.1"/>
    <property type="molecule type" value="Genomic_DNA"/>
</dbReference>
<keyword evidence="3" id="KW-1185">Reference proteome</keyword>
<comment type="caution">
    <text evidence="2">The sequence shown here is derived from an EMBL/GenBank/DDBJ whole genome shotgun (WGS) entry which is preliminary data.</text>
</comment>
<keyword evidence="1" id="KW-1133">Transmembrane helix</keyword>
<dbReference type="AlphaFoldDB" id="A0A369QJC8"/>
<proteinExistence type="predicted"/>
<keyword evidence="1" id="KW-0472">Membrane</keyword>
<accession>A0A369QJC8</accession>
<keyword evidence="1" id="KW-0812">Transmembrane</keyword>
<evidence type="ECO:0000313" key="2">
    <source>
        <dbReference type="EMBL" id="RDC63725.1"/>
    </source>
</evidence>
<name>A0A369QJC8_9BACT</name>
<feature type="transmembrane region" description="Helical" evidence="1">
    <location>
        <begin position="20"/>
        <end position="39"/>
    </location>
</feature>
<evidence type="ECO:0000256" key="1">
    <source>
        <dbReference type="SAM" id="Phobius"/>
    </source>
</evidence>